<dbReference type="Proteomes" id="UP000318582">
    <property type="component" value="Unassembled WGS sequence"/>
</dbReference>
<dbReference type="AlphaFoldDB" id="A0A507E1G9"/>
<evidence type="ECO:0000313" key="1">
    <source>
        <dbReference type="EMBL" id="TPX56930.1"/>
    </source>
</evidence>
<reference evidence="1 2" key="1">
    <citation type="journal article" date="2019" name="Sci. Rep.">
        <title>Comparative genomics of chytrid fungi reveal insights into the obligate biotrophic and pathogenic lifestyle of Synchytrium endobioticum.</title>
        <authorList>
            <person name="van de Vossenberg B.T.L.H."/>
            <person name="Warris S."/>
            <person name="Nguyen H.D.T."/>
            <person name="van Gent-Pelzer M.P.E."/>
            <person name="Joly D.L."/>
            <person name="van de Geest H.C."/>
            <person name="Bonants P.J.M."/>
            <person name="Smith D.S."/>
            <person name="Levesque C.A."/>
            <person name="van der Lee T.A.J."/>
        </authorList>
    </citation>
    <scope>NUCLEOTIDE SEQUENCE [LARGE SCALE GENOMIC DNA]</scope>
    <source>
        <strain evidence="1 2">CBS 809.83</strain>
    </source>
</reference>
<sequence>MWSLPILMGSLTLSSTWNFHPAHCVLHTRWPYSTKVSMVSSKLVNSGMMTAIVSVLLNLALRLVPANLASTRSWRMDILSSLLYMWTISSWLPPALSLTSSQIPSQSLHLI</sequence>
<accession>A0A507E1G9</accession>
<dbReference type="EMBL" id="QEAQ01000062">
    <property type="protein sequence ID" value="TPX56930.1"/>
    <property type="molecule type" value="Genomic_DNA"/>
</dbReference>
<organism evidence="1 2">
    <name type="scientific">Powellomyces hirtus</name>
    <dbReference type="NCBI Taxonomy" id="109895"/>
    <lineage>
        <taxon>Eukaryota</taxon>
        <taxon>Fungi</taxon>
        <taxon>Fungi incertae sedis</taxon>
        <taxon>Chytridiomycota</taxon>
        <taxon>Chytridiomycota incertae sedis</taxon>
        <taxon>Chytridiomycetes</taxon>
        <taxon>Spizellomycetales</taxon>
        <taxon>Powellomycetaceae</taxon>
        <taxon>Powellomyces</taxon>
    </lineage>
</organism>
<protein>
    <submittedName>
        <fullName evidence="1">Uncharacterized protein</fullName>
    </submittedName>
</protein>
<gene>
    <name evidence="1" type="ORF">PhCBS80983_g04210</name>
</gene>
<comment type="caution">
    <text evidence="1">The sequence shown here is derived from an EMBL/GenBank/DDBJ whole genome shotgun (WGS) entry which is preliminary data.</text>
</comment>
<name>A0A507E1G9_9FUNG</name>
<proteinExistence type="predicted"/>
<evidence type="ECO:0000313" key="2">
    <source>
        <dbReference type="Proteomes" id="UP000318582"/>
    </source>
</evidence>
<keyword evidence="2" id="KW-1185">Reference proteome</keyword>